<dbReference type="GO" id="GO:0003676">
    <property type="term" value="F:nucleic acid binding"/>
    <property type="evidence" value="ECO:0007669"/>
    <property type="project" value="InterPro"/>
</dbReference>
<dbReference type="PANTHER" id="PTHR48475">
    <property type="entry name" value="RIBONUCLEASE H"/>
    <property type="match status" value="1"/>
</dbReference>
<evidence type="ECO:0000259" key="1">
    <source>
        <dbReference type="Pfam" id="PF13456"/>
    </source>
</evidence>
<dbReference type="Gene3D" id="3.30.420.10">
    <property type="entry name" value="Ribonuclease H-like superfamily/Ribonuclease H"/>
    <property type="match status" value="1"/>
</dbReference>
<dbReference type="AlphaFoldDB" id="A0AAW2KYI4"/>
<sequence>MTKPDISGRMVKWAMELGKFDLKFQTRMTIKVQAFADFVVEIIGEQQREENQGWLLHVDSSSNVSNGGTWIFLQGPWAIEIEVAVKLSFEVTNNDAEHEALITGLNMALDGGVRQLDAYTDSQMVAMQVEGTYETREWVMIQYLRKVKELMGKFERYQLHRCLERKISKQMHYQSLAQWFQGLRNESSGY</sequence>
<organism evidence="2">
    <name type="scientific">Sesamum radiatum</name>
    <name type="common">Black benniseed</name>
    <dbReference type="NCBI Taxonomy" id="300843"/>
    <lineage>
        <taxon>Eukaryota</taxon>
        <taxon>Viridiplantae</taxon>
        <taxon>Streptophyta</taxon>
        <taxon>Embryophyta</taxon>
        <taxon>Tracheophyta</taxon>
        <taxon>Spermatophyta</taxon>
        <taxon>Magnoliopsida</taxon>
        <taxon>eudicotyledons</taxon>
        <taxon>Gunneridae</taxon>
        <taxon>Pentapetalae</taxon>
        <taxon>asterids</taxon>
        <taxon>lamiids</taxon>
        <taxon>Lamiales</taxon>
        <taxon>Pedaliaceae</taxon>
        <taxon>Sesamum</taxon>
    </lineage>
</organism>
<dbReference type="Pfam" id="PF13456">
    <property type="entry name" value="RVT_3"/>
    <property type="match status" value="1"/>
</dbReference>
<dbReference type="InterPro" id="IPR036397">
    <property type="entry name" value="RNaseH_sf"/>
</dbReference>
<dbReference type="InterPro" id="IPR012337">
    <property type="entry name" value="RNaseH-like_sf"/>
</dbReference>
<protein>
    <recommendedName>
        <fullName evidence="1">RNase H type-1 domain-containing protein</fullName>
    </recommendedName>
</protein>
<reference evidence="2" key="1">
    <citation type="submission" date="2020-06" db="EMBL/GenBank/DDBJ databases">
        <authorList>
            <person name="Li T."/>
            <person name="Hu X."/>
            <person name="Zhang T."/>
            <person name="Song X."/>
            <person name="Zhang H."/>
            <person name="Dai N."/>
            <person name="Sheng W."/>
            <person name="Hou X."/>
            <person name="Wei L."/>
        </authorList>
    </citation>
    <scope>NUCLEOTIDE SEQUENCE</scope>
    <source>
        <strain evidence="2">G02</strain>
        <tissue evidence="2">Leaf</tissue>
    </source>
</reference>
<dbReference type="InterPro" id="IPR002156">
    <property type="entry name" value="RNaseH_domain"/>
</dbReference>
<name>A0AAW2KYI4_SESRA</name>
<dbReference type="EMBL" id="JACGWJ010000026">
    <property type="protein sequence ID" value="KAL0312149.1"/>
    <property type="molecule type" value="Genomic_DNA"/>
</dbReference>
<reference evidence="2" key="2">
    <citation type="journal article" date="2024" name="Plant">
        <title>Genomic evolution and insights into agronomic trait innovations of Sesamum species.</title>
        <authorList>
            <person name="Miao H."/>
            <person name="Wang L."/>
            <person name="Qu L."/>
            <person name="Liu H."/>
            <person name="Sun Y."/>
            <person name="Le M."/>
            <person name="Wang Q."/>
            <person name="Wei S."/>
            <person name="Zheng Y."/>
            <person name="Lin W."/>
            <person name="Duan Y."/>
            <person name="Cao H."/>
            <person name="Xiong S."/>
            <person name="Wang X."/>
            <person name="Wei L."/>
            <person name="Li C."/>
            <person name="Ma Q."/>
            <person name="Ju M."/>
            <person name="Zhao R."/>
            <person name="Li G."/>
            <person name="Mu C."/>
            <person name="Tian Q."/>
            <person name="Mei H."/>
            <person name="Zhang T."/>
            <person name="Gao T."/>
            <person name="Zhang H."/>
        </authorList>
    </citation>
    <scope>NUCLEOTIDE SEQUENCE</scope>
    <source>
        <strain evidence="2">G02</strain>
    </source>
</reference>
<proteinExistence type="predicted"/>
<dbReference type="SUPFAM" id="SSF53098">
    <property type="entry name" value="Ribonuclease H-like"/>
    <property type="match status" value="1"/>
</dbReference>
<accession>A0AAW2KYI4</accession>
<dbReference type="PANTHER" id="PTHR48475:SF2">
    <property type="entry name" value="RIBONUCLEASE H"/>
    <property type="match status" value="1"/>
</dbReference>
<feature type="domain" description="RNase H type-1" evidence="1">
    <location>
        <begin position="87"/>
        <end position="160"/>
    </location>
</feature>
<evidence type="ECO:0000313" key="2">
    <source>
        <dbReference type="EMBL" id="KAL0312149.1"/>
    </source>
</evidence>
<comment type="caution">
    <text evidence="2">The sequence shown here is derived from an EMBL/GenBank/DDBJ whole genome shotgun (WGS) entry which is preliminary data.</text>
</comment>
<gene>
    <name evidence="2" type="ORF">Sradi_5614200</name>
</gene>
<dbReference type="GO" id="GO:0004523">
    <property type="term" value="F:RNA-DNA hybrid ribonuclease activity"/>
    <property type="evidence" value="ECO:0007669"/>
    <property type="project" value="InterPro"/>
</dbReference>